<comment type="caution">
    <text evidence="1">The sequence shown here is derived from an EMBL/GenBank/DDBJ whole genome shotgun (WGS) entry which is preliminary data.</text>
</comment>
<accession>A0A0F9S965</accession>
<sequence>MNIWVVETFEKEEWMPALQDWNGLSGTWRTRKYAEDAMKEMKSCQPIKYYDIKYRVAEYIRKD</sequence>
<name>A0A0F9S965_9ZZZZ</name>
<evidence type="ECO:0000313" key="1">
    <source>
        <dbReference type="EMBL" id="KKN58777.1"/>
    </source>
</evidence>
<dbReference type="AlphaFoldDB" id="A0A0F9S965"/>
<organism evidence="1">
    <name type="scientific">marine sediment metagenome</name>
    <dbReference type="NCBI Taxonomy" id="412755"/>
    <lineage>
        <taxon>unclassified sequences</taxon>
        <taxon>metagenomes</taxon>
        <taxon>ecological metagenomes</taxon>
    </lineage>
</organism>
<proteinExistence type="predicted"/>
<reference evidence="1" key="1">
    <citation type="journal article" date="2015" name="Nature">
        <title>Complex archaea that bridge the gap between prokaryotes and eukaryotes.</title>
        <authorList>
            <person name="Spang A."/>
            <person name="Saw J.H."/>
            <person name="Jorgensen S.L."/>
            <person name="Zaremba-Niedzwiedzka K."/>
            <person name="Martijn J."/>
            <person name="Lind A.E."/>
            <person name="van Eijk R."/>
            <person name="Schleper C."/>
            <person name="Guy L."/>
            <person name="Ettema T.J."/>
        </authorList>
    </citation>
    <scope>NUCLEOTIDE SEQUENCE</scope>
</reference>
<protein>
    <submittedName>
        <fullName evidence="1">Uncharacterized protein</fullName>
    </submittedName>
</protein>
<gene>
    <name evidence="1" type="ORF">LCGC14_0548720</name>
</gene>
<dbReference type="EMBL" id="LAZR01000748">
    <property type="protein sequence ID" value="KKN58777.1"/>
    <property type="molecule type" value="Genomic_DNA"/>
</dbReference>